<evidence type="ECO:0000256" key="4">
    <source>
        <dbReference type="ARBA" id="ARBA00022777"/>
    </source>
</evidence>
<dbReference type="InterPro" id="IPR000719">
    <property type="entry name" value="Prot_kinase_dom"/>
</dbReference>
<dbReference type="InterPro" id="IPR050538">
    <property type="entry name" value="MAP_kinase_kinase_kinase"/>
</dbReference>
<comment type="caution">
    <text evidence="9">The sequence shown here is derived from an EMBL/GenBank/DDBJ whole genome shotgun (WGS) entry which is preliminary data.</text>
</comment>
<dbReference type="PROSITE" id="PS00108">
    <property type="entry name" value="PROTEIN_KINASE_ST"/>
    <property type="match status" value="1"/>
</dbReference>
<dbReference type="InterPro" id="IPR011009">
    <property type="entry name" value="Kinase-like_dom_sf"/>
</dbReference>
<feature type="compositionally biased region" description="Polar residues" evidence="7">
    <location>
        <begin position="743"/>
        <end position="754"/>
    </location>
</feature>
<dbReference type="SMART" id="SM00220">
    <property type="entry name" value="S_TKc"/>
    <property type="match status" value="1"/>
</dbReference>
<organism evidence="9 10">
    <name type="scientific">Bifiguratus adelaidae</name>
    <dbReference type="NCBI Taxonomy" id="1938954"/>
    <lineage>
        <taxon>Eukaryota</taxon>
        <taxon>Fungi</taxon>
        <taxon>Fungi incertae sedis</taxon>
        <taxon>Mucoromycota</taxon>
        <taxon>Mucoromycotina</taxon>
        <taxon>Endogonomycetes</taxon>
        <taxon>Endogonales</taxon>
        <taxon>Endogonales incertae sedis</taxon>
        <taxon>Bifiguratus</taxon>
    </lineage>
</organism>
<comment type="similarity">
    <text evidence="1">Belongs to the protein kinase superfamily. STE Ser/Thr protein kinase family. MAP kinase kinase kinase subfamily.</text>
</comment>
<dbReference type="PANTHER" id="PTHR48016:SF48">
    <property type="entry name" value="SERINE_THREONINE-PROTEIN KINASE BCK1_SLK1_SSP31"/>
    <property type="match status" value="1"/>
</dbReference>
<name>A0A261Y2Y2_9FUNG</name>
<feature type="region of interest" description="Disordered" evidence="7">
    <location>
        <begin position="202"/>
        <end position="224"/>
    </location>
</feature>
<evidence type="ECO:0000313" key="10">
    <source>
        <dbReference type="Proteomes" id="UP000242875"/>
    </source>
</evidence>
<feature type="compositionally biased region" description="Polar residues" evidence="7">
    <location>
        <begin position="788"/>
        <end position="804"/>
    </location>
</feature>
<feature type="region of interest" description="Disordered" evidence="7">
    <location>
        <begin position="683"/>
        <end position="754"/>
    </location>
</feature>
<dbReference type="FunFam" id="1.10.510.10:FF:000182">
    <property type="entry name" value="MAP kinase kinase kinase mkh1"/>
    <property type="match status" value="1"/>
</dbReference>
<feature type="compositionally biased region" description="Polar residues" evidence="7">
    <location>
        <begin position="637"/>
        <end position="657"/>
    </location>
</feature>
<evidence type="ECO:0000256" key="6">
    <source>
        <dbReference type="PROSITE-ProRule" id="PRU10141"/>
    </source>
</evidence>
<feature type="compositionally biased region" description="Low complexity" evidence="7">
    <location>
        <begin position="561"/>
        <end position="572"/>
    </location>
</feature>
<evidence type="ECO:0000256" key="7">
    <source>
        <dbReference type="SAM" id="MobiDB-lite"/>
    </source>
</evidence>
<gene>
    <name evidence="9" type="ORF">BZG36_01730</name>
</gene>
<feature type="region of interest" description="Disordered" evidence="7">
    <location>
        <begin position="442"/>
        <end position="658"/>
    </location>
</feature>
<sequence>MANMGPYRSVQSSQERIPASFGYQGPGMASTSAAEEAFYRSWDAAKVRRWCEEHAWGHFADRFIDNNVLGRDFLEVQYGKLHEIIPRPATYGDRKSLLQDIRSIPIPNFAAASGQPSPTTHPPPTASHSLPSLTDARYTDGLPQSGHAQRNYTSGGLVSSAYPPGPSGLRVNTNLTFNSPKPAPVNNGMYALNFDPTAHISRDGYDKSRTSSQLNRNRSLKSSENTLNEVRAKAIFKTAPRLTKRPSGRRNAPNFYGNLTGLANAQLGGYATVGGNTRVRAPTDIKVKEYAPPASSLSAPEFVPTPVPPVSPVSRSFTAAPSNNQTSKIIQVTLDGDALYNLNVAGCYTADSIWQCILSRLLIKANDISQERHLWRCFYYNEDGIADTALSDEELLQACQRSDRNHTVQLLVRPCSVQQPPKGPEAPVADDDIYGGAEISPVSEYSRSSTPSKSAQSVVSPTLYIGPDGAKAYRNRTPVDGEPTSPLRIVEYGRDVSSSASLDGARVRRSSYGPGNSPRSPVGKGTDKVASGYSRKGETMAGSPAASSPLKLDFTHDLRKSPTTPVSPGSSSQLSTIAQSGKPSSREFFNLKSVSTSHLPQSAYEEEESTSDHSSWKSTSTRPQSIPGAFLMKGQKRQSISSRPSQTGLSEINSVSETDIVESPHEVLSSQDNGMDALWAVQPSNTDSTPEASSGDGLWAVAPSATTSSHSSVRKMTSKSSFERNLPTDSPRTPPHEEWPPRLSTQSTQFSQEDQGLWAVAPSSAATTNSGENRRATASTISNLNSSQDSLFDLKTPTSKSSGLHTPATDVANSDLSSAMADMHITDPHRNLNRTANNRSPSPAQQSPVTPRDMVFDRKFLGEGVRDTEKLKSAANPAVFWGERPPAEVILEHPEKFFQEHDLDKALLESAPISDNQRRPLGHTTSIRHVTREASQKLKTAANAVRAGHMLRRKTTKLWGRRIEQLEPGKASRATKLTSPGSPQNTKIQWVKGDLIGKGSFGRVYHALNVADGEAIAVKQVEIPTTKSDLINKRQQEMVQALYHEISLLKDLDHPNIVQYLGFDITDEYANIFLEYVSGGSIASILHKVGALDEAITRNFTRQILLGLDYLHERNILHRDIKGANILVDQDGVCKISDFGLSKKNHDAYDPESKMSFQGSIFWMAPEVVKNQPYSAKIDIWSLGCLVVEMITGQRPWLSLDNIGALYQLGQCQSPDIPSNLSEAGKDFLRRCFAIDPVLRPTAADLLVHPFCRPDNSFKFKDYIQKGKMI</sequence>
<feature type="compositionally biased region" description="Polar residues" evidence="7">
    <location>
        <begin position="210"/>
        <end position="224"/>
    </location>
</feature>
<evidence type="ECO:0000259" key="8">
    <source>
        <dbReference type="PROSITE" id="PS50011"/>
    </source>
</evidence>
<keyword evidence="4" id="KW-0418">Kinase</keyword>
<dbReference type="Proteomes" id="UP000242875">
    <property type="component" value="Unassembled WGS sequence"/>
</dbReference>
<dbReference type="InterPro" id="IPR008271">
    <property type="entry name" value="Ser/Thr_kinase_AS"/>
</dbReference>
<evidence type="ECO:0000313" key="9">
    <source>
        <dbReference type="EMBL" id="OZJ04965.1"/>
    </source>
</evidence>
<dbReference type="InterPro" id="IPR017441">
    <property type="entry name" value="Protein_kinase_ATP_BS"/>
</dbReference>
<protein>
    <recommendedName>
        <fullName evidence="8">Protein kinase domain-containing protein</fullName>
    </recommendedName>
</protein>
<dbReference type="GO" id="GO:0004709">
    <property type="term" value="F:MAP kinase kinase kinase activity"/>
    <property type="evidence" value="ECO:0007669"/>
    <property type="project" value="UniProtKB-ARBA"/>
</dbReference>
<dbReference type="SUPFAM" id="SSF56112">
    <property type="entry name" value="Protein kinase-like (PK-like)"/>
    <property type="match status" value="1"/>
</dbReference>
<dbReference type="PROSITE" id="PS00107">
    <property type="entry name" value="PROTEIN_KINASE_ATP"/>
    <property type="match status" value="1"/>
</dbReference>
<feature type="binding site" evidence="6">
    <location>
        <position position="1019"/>
    </location>
    <ligand>
        <name>ATP</name>
        <dbReference type="ChEBI" id="CHEBI:30616"/>
    </ligand>
</feature>
<feature type="region of interest" description="Disordered" evidence="7">
    <location>
        <begin position="763"/>
        <end position="782"/>
    </location>
</feature>
<feature type="compositionally biased region" description="Polar residues" evidence="7">
    <location>
        <begin position="683"/>
        <end position="692"/>
    </location>
</feature>
<dbReference type="Gene3D" id="1.10.510.10">
    <property type="entry name" value="Transferase(Phosphotransferase) domain 1"/>
    <property type="match status" value="1"/>
</dbReference>
<feature type="compositionally biased region" description="Polar residues" evidence="7">
    <location>
        <begin position="443"/>
        <end position="460"/>
    </location>
</feature>
<feature type="compositionally biased region" description="Polar residues" evidence="7">
    <location>
        <begin position="764"/>
        <end position="782"/>
    </location>
</feature>
<keyword evidence="2" id="KW-0808">Transferase</keyword>
<dbReference type="PROSITE" id="PS50011">
    <property type="entry name" value="PROTEIN_KINASE_DOM"/>
    <property type="match status" value="1"/>
</dbReference>
<keyword evidence="5 6" id="KW-0067">ATP-binding</keyword>
<feature type="compositionally biased region" description="Polar residues" evidence="7">
    <location>
        <begin position="573"/>
        <end position="583"/>
    </location>
</feature>
<dbReference type="FunFam" id="3.30.200.20:FF:000387">
    <property type="entry name" value="Serine/threonine-protein kinase STE11"/>
    <property type="match status" value="1"/>
</dbReference>
<feature type="region of interest" description="Disordered" evidence="7">
    <location>
        <begin position="108"/>
        <end position="165"/>
    </location>
</feature>
<keyword evidence="10" id="KW-1185">Reference proteome</keyword>
<feature type="compositionally biased region" description="Polar residues" evidence="7">
    <location>
        <begin position="146"/>
        <end position="157"/>
    </location>
</feature>
<accession>A0A261Y2Y2</accession>
<dbReference type="OrthoDB" id="266718at2759"/>
<dbReference type="PANTHER" id="PTHR48016">
    <property type="entry name" value="MAP KINASE KINASE KINASE SSK2-RELATED-RELATED"/>
    <property type="match status" value="1"/>
</dbReference>
<keyword evidence="3 6" id="KW-0547">Nucleotide-binding</keyword>
<evidence type="ECO:0000256" key="5">
    <source>
        <dbReference type="ARBA" id="ARBA00022840"/>
    </source>
</evidence>
<feature type="region of interest" description="Disordered" evidence="7">
    <location>
        <begin position="788"/>
        <end position="808"/>
    </location>
</feature>
<dbReference type="GO" id="GO:0005524">
    <property type="term" value="F:ATP binding"/>
    <property type="evidence" value="ECO:0007669"/>
    <property type="project" value="UniProtKB-UniRule"/>
</dbReference>
<dbReference type="Pfam" id="PF14847">
    <property type="entry name" value="Ras_bdg_2"/>
    <property type="match status" value="1"/>
</dbReference>
<dbReference type="AlphaFoldDB" id="A0A261Y2Y2"/>
<evidence type="ECO:0000256" key="1">
    <source>
        <dbReference type="ARBA" id="ARBA00006529"/>
    </source>
</evidence>
<dbReference type="Pfam" id="PF00069">
    <property type="entry name" value="Pkinase"/>
    <property type="match status" value="1"/>
</dbReference>
<feature type="domain" description="Protein kinase" evidence="8">
    <location>
        <begin position="990"/>
        <end position="1252"/>
    </location>
</feature>
<evidence type="ECO:0000256" key="3">
    <source>
        <dbReference type="ARBA" id="ARBA00022741"/>
    </source>
</evidence>
<reference evidence="9 10" key="1">
    <citation type="journal article" date="2017" name="Mycologia">
        <title>Bifiguratus adelaidae, gen. et sp. nov., a new member of Mucoromycotina in endophytic and soil-dwelling habitats.</title>
        <authorList>
            <person name="Torres-Cruz T.J."/>
            <person name="Billingsley Tobias T.L."/>
            <person name="Almatruk M."/>
            <person name="Hesse C."/>
            <person name="Kuske C.R."/>
            <person name="Desiro A."/>
            <person name="Benucci G.M."/>
            <person name="Bonito G."/>
            <person name="Stajich J.E."/>
            <person name="Dunlap C."/>
            <person name="Arnold A.E."/>
            <person name="Porras-Alfaro A."/>
        </authorList>
    </citation>
    <scope>NUCLEOTIDE SEQUENCE [LARGE SCALE GENOMIC DNA]</scope>
    <source>
        <strain evidence="9 10">AZ0501</strain>
    </source>
</reference>
<dbReference type="GO" id="GO:0000196">
    <property type="term" value="P:cell integrity MAPK cascade"/>
    <property type="evidence" value="ECO:0007669"/>
    <property type="project" value="UniProtKB-ARBA"/>
</dbReference>
<evidence type="ECO:0000256" key="2">
    <source>
        <dbReference type="ARBA" id="ARBA00022679"/>
    </source>
</evidence>
<dbReference type="InterPro" id="IPR029458">
    <property type="entry name" value="Ras-bd_By2"/>
</dbReference>
<feature type="compositionally biased region" description="Polar residues" evidence="7">
    <location>
        <begin position="833"/>
        <end position="849"/>
    </location>
</feature>
<dbReference type="EMBL" id="MVBO01000025">
    <property type="protein sequence ID" value="OZJ04965.1"/>
    <property type="molecule type" value="Genomic_DNA"/>
</dbReference>
<proteinExistence type="inferred from homology"/>
<feature type="region of interest" description="Disordered" evidence="7">
    <location>
        <begin position="829"/>
        <end position="852"/>
    </location>
</feature>